<evidence type="ECO:0000256" key="8">
    <source>
        <dbReference type="ARBA" id="ARBA00035585"/>
    </source>
</evidence>
<evidence type="ECO:0000256" key="9">
    <source>
        <dbReference type="SAM" id="MobiDB-lite"/>
    </source>
</evidence>
<organism evidence="11 12">
    <name type="scientific">Meira miltonrushii</name>
    <dbReference type="NCBI Taxonomy" id="1280837"/>
    <lineage>
        <taxon>Eukaryota</taxon>
        <taxon>Fungi</taxon>
        <taxon>Dikarya</taxon>
        <taxon>Basidiomycota</taxon>
        <taxon>Ustilaginomycotina</taxon>
        <taxon>Exobasidiomycetes</taxon>
        <taxon>Exobasidiales</taxon>
        <taxon>Brachybasidiaceae</taxon>
        <taxon>Meira</taxon>
    </lineage>
</organism>
<dbReference type="EMBL" id="KZ819602">
    <property type="protein sequence ID" value="PWN37433.1"/>
    <property type="molecule type" value="Genomic_DNA"/>
</dbReference>
<feature type="non-terminal residue" evidence="11">
    <location>
        <position position="1"/>
    </location>
</feature>
<feature type="transmembrane region" description="Helical" evidence="10">
    <location>
        <begin position="253"/>
        <end position="272"/>
    </location>
</feature>
<protein>
    <recommendedName>
        <fullName evidence="13">CRCB-domain-containing protein</fullName>
    </recommendedName>
</protein>
<keyword evidence="6 10" id="KW-0472">Membrane</keyword>
<dbReference type="RefSeq" id="XP_025357735.1">
    <property type="nucleotide sequence ID" value="XM_025495905.1"/>
</dbReference>
<evidence type="ECO:0000313" key="12">
    <source>
        <dbReference type="Proteomes" id="UP000245771"/>
    </source>
</evidence>
<evidence type="ECO:0000256" key="3">
    <source>
        <dbReference type="ARBA" id="ARBA00022475"/>
    </source>
</evidence>
<feature type="compositionally biased region" description="Basic and acidic residues" evidence="9">
    <location>
        <begin position="158"/>
        <end position="177"/>
    </location>
</feature>
<dbReference type="InParanoid" id="A0A316VM06"/>
<feature type="transmembrane region" description="Helical" evidence="10">
    <location>
        <begin position="190"/>
        <end position="210"/>
    </location>
</feature>
<keyword evidence="3" id="KW-1003">Cell membrane</keyword>
<feature type="transmembrane region" description="Helical" evidence="10">
    <location>
        <begin position="70"/>
        <end position="93"/>
    </location>
</feature>
<evidence type="ECO:0000256" key="2">
    <source>
        <dbReference type="ARBA" id="ARBA00004651"/>
    </source>
</evidence>
<accession>A0A316VM06</accession>
<name>A0A316VM06_9BASI</name>
<gene>
    <name evidence="11" type="ORF">FA14DRAFT_110076</name>
</gene>
<feature type="transmembrane region" description="Helical" evidence="10">
    <location>
        <begin position="7"/>
        <end position="23"/>
    </location>
</feature>
<evidence type="ECO:0000256" key="10">
    <source>
        <dbReference type="SAM" id="Phobius"/>
    </source>
</evidence>
<dbReference type="PANTHER" id="PTHR28259">
    <property type="entry name" value="FLUORIDE EXPORT PROTEIN 1-RELATED"/>
    <property type="match status" value="1"/>
</dbReference>
<dbReference type="OrthoDB" id="409792at2759"/>
<keyword evidence="5 10" id="KW-1133">Transmembrane helix</keyword>
<feature type="transmembrane region" description="Helical" evidence="10">
    <location>
        <begin position="323"/>
        <end position="346"/>
    </location>
</feature>
<evidence type="ECO:0000313" key="11">
    <source>
        <dbReference type="EMBL" id="PWN37433.1"/>
    </source>
</evidence>
<comment type="subcellular location">
    <subcellularLocation>
        <location evidence="2">Cell membrane</location>
        <topology evidence="2">Multi-pass membrane protein</topology>
    </subcellularLocation>
</comment>
<comment type="similarity">
    <text evidence="7">Belongs to the fluoride channel Fluc/FEX (TC 1.A.43) family.</text>
</comment>
<evidence type="ECO:0000256" key="7">
    <source>
        <dbReference type="ARBA" id="ARBA00035120"/>
    </source>
</evidence>
<dbReference type="PANTHER" id="PTHR28259:SF1">
    <property type="entry name" value="FLUORIDE EXPORT PROTEIN 1-RELATED"/>
    <property type="match status" value="1"/>
</dbReference>
<dbReference type="InterPro" id="IPR003691">
    <property type="entry name" value="FluC"/>
</dbReference>
<dbReference type="GeneID" id="37017686"/>
<dbReference type="Pfam" id="PF02537">
    <property type="entry name" value="CRCB"/>
    <property type="match status" value="2"/>
</dbReference>
<reference evidence="11 12" key="1">
    <citation type="journal article" date="2018" name="Mol. Biol. Evol.">
        <title>Broad Genomic Sampling Reveals a Smut Pathogenic Ancestry of the Fungal Clade Ustilaginomycotina.</title>
        <authorList>
            <person name="Kijpornyongpan T."/>
            <person name="Mondo S.J."/>
            <person name="Barry K."/>
            <person name="Sandor L."/>
            <person name="Lee J."/>
            <person name="Lipzen A."/>
            <person name="Pangilinan J."/>
            <person name="LaButti K."/>
            <person name="Hainaut M."/>
            <person name="Henrissat B."/>
            <person name="Grigoriev I.V."/>
            <person name="Spatafora J.W."/>
            <person name="Aime M.C."/>
        </authorList>
    </citation>
    <scope>NUCLEOTIDE SEQUENCE [LARGE SCALE GENOMIC DNA]</scope>
    <source>
        <strain evidence="11 12">MCA 3882</strain>
    </source>
</reference>
<dbReference type="GO" id="GO:1903425">
    <property type="term" value="F:fluoride transmembrane transporter activity"/>
    <property type="evidence" value="ECO:0007669"/>
    <property type="project" value="TreeGrafter"/>
</dbReference>
<proteinExistence type="inferred from homology"/>
<dbReference type="AlphaFoldDB" id="A0A316VM06"/>
<evidence type="ECO:0000256" key="6">
    <source>
        <dbReference type="ARBA" id="ARBA00023136"/>
    </source>
</evidence>
<evidence type="ECO:0000256" key="4">
    <source>
        <dbReference type="ARBA" id="ARBA00022692"/>
    </source>
</evidence>
<dbReference type="GO" id="GO:0005886">
    <property type="term" value="C:plasma membrane"/>
    <property type="evidence" value="ECO:0007669"/>
    <property type="project" value="UniProtKB-SubCell"/>
</dbReference>
<dbReference type="STRING" id="1280837.A0A316VM06"/>
<dbReference type="Proteomes" id="UP000245771">
    <property type="component" value="Unassembled WGS sequence"/>
</dbReference>
<comment type="catalytic activity">
    <reaction evidence="8">
        <text>fluoride(in) = fluoride(out)</text>
        <dbReference type="Rhea" id="RHEA:76159"/>
        <dbReference type="ChEBI" id="CHEBI:17051"/>
    </reaction>
    <physiologicalReaction direction="left-to-right" evidence="8">
        <dbReference type="Rhea" id="RHEA:76160"/>
    </physiologicalReaction>
</comment>
<evidence type="ECO:0000256" key="1">
    <source>
        <dbReference type="ARBA" id="ARBA00002598"/>
    </source>
</evidence>
<evidence type="ECO:0000256" key="5">
    <source>
        <dbReference type="ARBA" id="ARBA00022989"/>
    </source>
</evidence>
<comment type="function">
    <text evidence="1">Fluoride channel required for the rapid expulsion of cytoplasmic fluoride.</text>
</comment>
<keyword evidence="4 10" id="KW-0812">Transmembrane</keyword>
<keyword evidence="12" id="KW-1185">Reference proteome</keyword>
<dbReference type="FunCoup" id="A0A316VM06">
    <property type="interactions" value="30"/>
</dbReference>
<feature type="region of interest" description="Disordered" evidence="9">
    <location>
        <begin position="158"/>
        <end position="179"/>
    </location>
</feature>
<feature type="non-terminal residue" evidence="11">
    <location>
        <position position="356"/>
    </location>
</feature>
<evidence type="ECO:0008006" key="13">
    <source>
        <dbReference type="Google" id="ProtNLM"/>
    </source>
</evidence>
<sequence length="356" mass="38822">FERLLRHFAILGLLMFSSIWGLLAREGLIALNTYSGMSIEPTIWAQAVGCLVMGWNVANKEDLEKWYPPAFIAIGTGFCGSVTTFSSWILHVFQAYGNQKHYNRHGLHNVMDALTQTGATIGMSLISLYAGRALASILPAKPVLVLFERFQHSIAPRRTDKQVNGHANGEPKPRQIHADSQVPYTRGPDLFCILLGIIFWAASAVLCGTYEPFRHVTYAVVLSPPGAIIRWYLSRFNSYPISKRKPYWPIGTLSANLIATAVLAAAFVGQNVGRVTGVGGGGVHTVEGCHALYGVQEGFCGCLSTISTFAVELDNIKPRRRAFGYLLGSYVLGIILCVLIIGAPWWSIGMMGSCVG</sequence>